<dbReference type="PANTHER" id="PTHR34948:SF2">
    <property type="entry name" value="TRIPHOSPHATE TUNNEL METALLOENZYME 3"/>
    <property type="match status" value="1"/>
</dbReference>
<dbReference type="AlphaFoldDB" id="A0A150MG31"/>
<dbReference type="Pfam" id="PF01928">
    <property type="entry name" value="CYTH"/>
    <property type="match status" value="1"/>
</dbReference>
<evidence type="ECO:0000313" key="2">
    <source>
        <dbReference type="EMBL" id="KYD23232.1"/>
    </source>
</evidence>
<keyword evidence="2" id="KW-0456">Lyase</keyword>
<reference evidence="2 3" key="1">
    <citation type="submission" date="2016-01" db="EMBL/GenBank/DDBJ databases">
        <title>Draft Genome Sequences of Seven Thermophilic Sporeformers Isolated from Foods.</title>
        <authorList>
            <person name="Berendsen E.M."/>
            <person name="Wells-Bennik M.H."/>
            <person name="Krawcyk A.O."/>
            <person name="De Jong A."/>
            <person name="Holsappel S."/>
            <person name="Eijlander R.T."/>
            <person name="Kuipers O.P."/>
        </authorList>
    </citation>
    <scope>NUCLEOTIDE SEQUENCE [LARGE SCALE GENOMIC DNA]</scope>
    <source>
        <strain evidence="2 3">B4110</strain>
    </source>
</reference>
<dbReference type="PATRIC" id="fig|153151.4.peg.1747"/>
<dbReference type="Gene3D" id="2.40.320.10">
    <property type="entry name" value="Hypothetical Protein Pfu-838710-001"/>
    <property type="match status" value="1"/>
</dbReference>
<dbReference type="EC" id="4.6.1.1" evidence="2"/>
<organism evidence="2 3">
    <name type="scientific">Parageobacillus toebii</name>
    <dbReference type="NCBI Taxonomy" id="153151"/>
    <lineage>
        <taxon>Bacteria</taxon>
        <taxon>Bacillati</taxon>
        <taxon>Bacillota</taxon>
        <taxon>Bacilli</taxon>
        <taxon>Bacillales</taxon>
        <taxon>Anoxybacillaceae</taxon>
        <taxon>Parageobacillus</taxon>
    </lineage>
</organism>
<sequence length="197" mass="23284">MNQEIEIEFKNLLTKEEFDRIRQVFHIDDHAFEHQENHYFDTPQFLLKDKRAALRIRVKNGNYTLTLKQTTAQGFLLETHEQLTKEEADALLNGTAMVQGPIAQILQEIGIPPEQLRHFGTLATDRAQWMYKGGTLFLDHSHYLQTDDYELEYETKDAESGKQRFLQLLHSLHIPIRPTANKIQRLYMKKYRAEEER</sequence>
<dbReference type="PANTHER" id="PTHR34948">
    <property type="entry name" value="OS08G0299200 PROTEIN"/>
    <property type="match status" value="1"/>
</dbReference>
<name>A0A150MG31_9BACL</name>
<dbReference type="Proteomes" id="UP000075324">
    <property type="component" value="Unassembled WGS sequence"/>
</dbReference>
<feature type="domain" description="CYTH" evidence="1">
    <location>
        <begin position="4"/>
        <end position="193"/>
    </location>
</feature>
<gene>
    <name evidence="2" type="ORF">B4110_0910</name>
</gene>
<dbReference type="InterPro" id="IPR023577">
    <property type="entry name" value="CYTH_domain"/>
</dbReference>
<evidence type="ECO:0000259" key="1">
    <source>
        <dbReference type="PROSITE" id="PS51707"/>
    </source>
</evidence>
<dbReference type="PIRSF" id="PIRSF012526">
    <property type="entry name" value="CYTH_UCP012526"/>
    <property type="match status" value="1"/>
</dbReference>
<dbReference type="RefSeq" id="WP_062679104.1">
    <property type="nucleotide sequence ID" value="NZ_LQYW01000167.1"/>
</dbReference>
<protein>
    <submittedName>
        <fullName evidence="2">Adenylate cyclase</fullName>
        <ecNumber evidence="2">4.6.1.1</ecNumber>
    </submittedName>
</protein>
<dbReference type="InterPro" id="IPR009195">
    <property type="entry name" value="Uncharacterised_YjbK"/>
</dbReference>
<evidence type="ECO:0000313" key="3">
    <source>
        <dbReference type="Proteomes" id="UP000075324"/>
    </source>
</evidence>
<accession>A0A150MG31</accession>
<dbReference type="InterPro" id="IPR033469">
    <property type="entry name" value="CYTH-like_dom_sf"/>
</dbReference>
<dbReference type="PROSITE" id="PS51707">
    <property type="entry name" value="CYTH"/>
    <property type="match status" value="1"/>
</dbReference>
<dbReference type="SUPFAM" id="SSF55154">
    <property type="entry name" value="CYTH-like phosphatases"/>
    <property type="match status" value="1"/>
</dbReference>
<dbReference type="CDD" id="cd07762">
    <property type="entry name" value="CYTH-like_Pase_1"/>
    <property type="match status" value="1"/>
</dbReference>
<dbReference type="EMBL" id="LQYW01000167">
    <property type="protein sequence ID" value="KYD23232.1"/>
    <property type="molecule type" value="Genomic_DNA"/>
</dbReference>
<proteinExistence type="predicted"/>
<comment type="caution">
    <text evidence="2">The sequence shown here is derived from an EMBL/GenBank/DDBJ whole genome shotgun (WGS) entry which is preliminary data.</text>
</comment>
<dbReference type="GO" id="GO:0004016">
    <property type="term" value="F:adenylate cyclase activity"/>
    <property type="evidence" value="ECO:0007669"/>
    <property type="project" value="UniProtKB-EC"/>
</dbReference>
<dbReference type="SMART" id="SM01118">
    <property type="entry name" value="CYTH"/>
    <property type="match status" value="1"/>
</dbReference>